<reference evidence="2" key="1">
    <citation type="submission" date="2018-05" db="EMBL/GenBank/DDBJ databases">
        <authorList>
            <person name="Lanie J.A."/>
            <person name="Ng W.-L."/>
            <person name="Kazmierczak K.M."/>
            <person name="Andrzejewski T.M."/>
            <person name="Davidsen T.M."/>
            <person name="Wayne K.J."/>
            <person name="Tettelin H."/>
            <person name="Glass J.I."/>
            <person name="Rusch D."/>
            <person name="Podicherti R."/>
            <person name="Tsui H.-C.T."/>
            <person name="Winkler M.E."/>
        </authorList>
    </citation>
    <scope>NUCLEOTIDE SEQUENCE</scope>
</reference>
<name>A0A382ZBP3_9ZZZZ</name>
<keyword evidence="1" id="KW-0472">Membrane</keyword>
<feature type="transmembrane region" description="Helical" evidence="1">
    <location>
        <begin position="42"/>
        <end position="64"/>
    </location>
</feature>
<keyword evidence="1" id="KW-1133">Transmembrane helix</keyword>
<dbReference type="AlphaFoldDB" id="A0A382ZBP3"/>
<sequence length="138" mass="15696">MKMHKNRMASLMWFALFSVLLITGCHDPSTDTIEIIAEEKSSSAKFIATSFSCAGGGAAGYFYFNASLRKVSKKLDQRDGLLGKHKTWKAFTDIEVRWIDDENLEASYKQTDSPDYRENNAVKVESKYGIKIHYKVKK</sequence>
<evidence type="ECO:0000313" key="2">
    <source>
        <dbReference type="EMBL" id="SVD92619.1"/>
    </source>
</evidence>
<accession>A0A382ZBP3</accession>
<evidence type="ECO:0000256" key="1">
    <source>
        <dbReference type="SAM" id="Phobius"/>
    </source>
</evidence>
<evidence type="ECO:0008006" key="3">
    <source>
        <dbReference type="Google" id="ProtNLM"/>
    </source>
</evidence>
<keyword evidence="1" id="KW-0812">Transmembrane</keyword>
<gene>
    <name evidence="2" type="ORF">METZ01_LOCUS445473</name>
</gene>
<dbReference type="EMBL" id="UINC01182414">
    <property type="protein sequence ID" value="SVD92619.1"/>
    <property type="molecule type" value="Genomic_DNA"/>
</dbReference>
<protein>
    <recommendedName>
        <fullName evidence="3">Lipoprotein</fullName>
    </recommendedName>
</protein>
<proteinExistence type="predicted"/>
<organism evidence="2">
    <name type="scientific">marine metagenome</name>
    <dbReference type="NCBI Taxonomy" id="408172"/>
    <lineage>
        <taxon>unclassified sequences</taxon>
        <taxon>metagenomes</taxon>
        <taxon>ecological metagenomes</taxon>
    </lineage>
</organism>
<dbReference type="PROSITE" id="PS51257">
    <property type="entry name" value="PROKAR_LIPOPROTEIN"/>
    <property type="match status" value="1"/>
</dbReference>